<evidence type="ECO:0000313" key="2">
    <source>
        <dbReference type="EMBL" id="VFU01697.1"/>
    </source>
</evidence>
<dbReference type="OrthoDB" id="5594015at2759"/>
<name>A0A485LS53_9STRA</name>
<dbReference type="Proteomes" id="UP000332933">
    <property type="component" value="Unassembled WGS sequence"/>
</dbReference>
<keyword evidence="3" id="KW-1185">Reference proteome</keyword>
<dbReference type="EMBL" id="CAADRA010007508">
    <property type="protein sequence ID" value="VFU01697.1"/>
    <property type="molecule type" value="Genomic_DNA"/>
</dbReference>
<evidence type="ECO:0000313" key="1">
    <source>
        <dbReference type="EMBL" id="KAF0682843.1"/>
    </source>
</evidence>
<reference evidence="2 3" key="1">
    <citation type="submission" date="2019-03" db="EMBL/GenBank/DDBJ databases">
        <authorList>
            <person name="Gaulin E."/>
            <person name="Dumas B."/>
        </authorList>
    </citation>
    <scope>NUCLEOTIDE SEQUENCE [LARGE SCALE GENOMIC DNA]</scope>
    <source>
        <strain evidence="2">CBS 568.67</strain>
    </source>
</reference>
<gene>
    <name evidence="2" type="primary">Aste57867_25066</name>
    <name evidence="1" type="ORF">As57867_024988</name>
    <name evidence="2" type="ORF">ASTE57867_25066</name>
</gene>
<accession>A0A485LS53</accession>
<sequence length="329" mass="36684">MEDAAAALEEGLAALLPAKKGMKKRKRETAATMSPENSLDNIKKGIRYAANPALACRRTVAALQSALVTVPPPLPQFIQICRCLFDRSKAFRVEMVAQLQAICRVLETKQLYTVEMLELFRAWDVQYAAAFPQLHAAVAAIPTKWTSRLKQRDEAVDAQVAAQRMLDMQFEHMEREVNAGGGAVVAHVESLERALGMLIPTVEDCFTSLLPIRAGAYESDEDEAWEDVCPPIETWSLPQVIESCGLGSAAYSITIPAPDMTSTHDLDLIRAALDEQVGEIRKRFLPQVDRWLAMAQRRETSPVCARVRHLRELLKAALAKAREVHIWRE</sequence>
<evidence type="ECO:0000313" key="3">
    <source>
        <dbReference type="Proteomes" id="UP000332933"/>
    </source>
</evidence>
<proteinExistence type="predicted"/>
<dbReference type="AlphaFoldDB" id="A0A485LS53"/>
<organism evidence="2 3">
    <name type="scientific">Aphanomyces stellatus</name>
    <dbReference type="NCBI Taxonomy" id="120398"/>
    <lineage>
        <taxon>Eukaryota</taxon>
        <taxon>Sar</taxon>
        <taxon>Stramenopiles</taxon>
        <taxon>Oomycota</taxon>
        <taxon>Saprolegniomycetes</taxon>
        <taxon>Saprolegniales</taxon>
        <taxon>Verrucalvaceae</taxon>
        <taxon>Aphanomyces</taxon>
    </lineage>
</organism>
<dbReference type="EMBL" id="VJMH01007482">
    <property type="protein sequence ID" value="KAF0682843.1"/>
    <property type="molecule type" value="Genomic_DNA"/>
</dbReference>
<reference evidence="1" key="2">
    <citation type="submission" date="2019-06" db="EMBL/GenBank/DDBJ databases">
        <title>Genomics analysis of Aphanomyces spp. identifies a new class of oomycete effector associated with host adaptation.</title>
        <authorList>
            <person name="Gaulin E."/>
        </authorList>
    </citation>
    <scope>NUCLEOTIDE SEQUENCE</scope>
    <source>
        <strain evidence="1">CBS 578.67</strain>
    </source>
</reference>
<protein>
    <submittedName>
        <fullName evidence="2">Aste57867_25066 protein</fullName>
    </submittedName>
</protein>